<comment type="caution">
    <text evidence="1">The sequence shown here is derived from an EMBL/GenBank/DDBJ whole genome shotgun (WGS) entry which is preliminary data.</text>
</comment>
<evidence type="ECO:0000313" key="2">
    <source>
        <dbReference type="Proteomes" id="UP001196413"/>
    </source>
</evidence>
<protein>
    <submittedName>
        <fullName evidence="1">Uncharacterized protein</fullName>
    </submittedName>
</protein>
<evidence type="ECO:0000313" key="1">
    <source>
        <dbReference type="EMBL" id="KAJ1368182.1"/>
    </source>
</evidence>
<keyword evidence="2" id="KW-1185">Reference proteome</keyword>
<accession>A0AAD5WFG8</accession>
<gene>
    <name evidence="1" type="ORF">KIN20_029261</name>
</gene>
<reference evidence="1" key="1">
    <citation type="submission" date="2021-06" db="EMBL/GenBank/DDBJ databases">
        <title>Parelaphostrongylus tenuis whole genome reference sequence.</title>
        <authorList>
            <person name="Garwood T.J."/>
            <person name="Larsen P.A."/>
            <person name="Fountain-Jones N.M."/>
            <person name="Garbe J.R."/>
            <person name="Macchietto M.G."/>
            <person name="Kania S.A."/>
            <person name="Gerhold R.W."/>
            <person name="Richards J.E."/>
            <person name="Wolf T.M."/>
        </authorList>
    </citation>
    <scope>NUCLEOTIDE SEQUENCE</scope>
    <source>
        <strain evidence="1">MNPRO001-30</strain>
        <tissue evidence="1">Meninges</tissue>
    </source>
</reference>
<dbReference type="EMBL" id="JAHQIW010006104">
    <property type="protein sequence ID" value="KAJ1368182.1"/>
    <property type="molecule type" value="Genomic_DNA"/>
</dbReference>
<organism evidence="1 2">
    <name type="scientific">Parelaphostrongylus tenuis</name>
    <name type="common">Meningeal worm</name>
    <dbReference type="NCBI Taxonomy" id="148309"/>
    <lineage>
        <taxon>Eukaryota</taxon>
        <taxon>Metazoa</taxon>
        <taxon>Ecdysozoa</taxon>
        <taxon>Nematoda</taxon>
        <taxon>Chromadorea</taxon>
        <taxon>Rhabditida</taxon>
        <taxon>Rhabditina</taxon>
        <taxon>Rhabditomorpha</taxon>
        <taxon>Strongyloidea</taxon>
        <taxon>Metastrongylidae</taxon>
        <taxon>Parelaphostrongylus</taxon>
    </lineage>
</organism>
<name>A0AAD5WFG8_PARTN</name>
<proteinExistence type="predicted"/>
<dbReference type="Proteomes" id="UP001196413">
    <property type="component" value="Unassembled WGS sequence"/>
</dbReference>
<dbReference type="AlphaFoldDB" id="A0AAD5WFG8"/>
<sequence length="248" mass="26359">MVWTTPAEAIKAPGISRSAMEVQSFVQRLTMQAAIDVLEEQGRRAGLFPAVISGILDQLTVNTSYSPLQCAQVNVNPAVDADTMIMIGGCIIIGNTVTSVCTMPAAGGGGARGGAVAAPAMCTYMSPFMGITPVLATHRTISGTVSTTNIIMANWTTQMWQSVMNRVARSLATGPFGSNFIGVSVASKIVRLNNSVELLVLVEETEPCRLALIYEPMPLFSFYQHSDIVARWELGLRLCTVAGPYAAP</sequence>